<dbReference type="Gene3D" id="2.60.40.1740">
    <property type="entry name" value="hypothetical protein (bacova_03559)"/>
    <property type="match status" value="1"/>
</dbReference>
<evidence type="ECO:0000313" key="4">
    <source>
        <dbReference type="EMBL" id="TWR29797.1"/>
    </source>
</evidence>
<dbReference type="OrthoDB" id="740324at2"/>
<evidence type="ECO:0000259" key="3">
    <source>
        <dbReference type="Pfam" id="PF14274"/>
    </source>
</evidence>
<dbReference type="PROSITE" id="PS51257">
    <property type="entry name" value="PROKAR_LIPOPROTEIN"/>
    <property type="match status" value="1"/>
</dbReference>
<dbReference type="Proteomes" id="UP000320042">
    <property type="component" value="Unassembled WGS sequence"/>
</dbReference>
<organism evidence="4 5">
    <name type="scientific">Mucilaginibacter pallidiroseus</name>
    <dbReference type="NCBI Taxonomy" id="2599295"/>
    <lineage>
        <taxon>Bacteria</taxon>
        <taxon>Pseudomonadati</taxon>
        <taxon>Bacteroidota</taxon>
        <taxon>Sphingobacteriia</taxon>
        <taxon>Sphingobacteriales</taxon>
        <taxon>Sphingobacteriaceae</taxon>
        <taxon>Mucilaginibacter</taxon>
    </lineage>
</organism>
<protein>
    <submittedName>
        <fullName evidence="4">DUF1735 domain-containing protein</fullName>
    </submittedName>
</protein>
<feature type="chain" id="PRO_5022203053" evidence="1">
    <location>
        <begin position="19"/>
        <end position="302"/>
    </location>
</feature>
<dbReference type="Pfam" id="PF14274">
    <property type="entry name" value="BT_3044-like_C"/>
    <property type="match status" value="1"/>
</dbReference>
<feature type="domain" description="BT-3987-like N-terminal" evidence="2">
    <location>
        <begin position="64"/>
        <end position="161"/>
    </location>
</feature>
<name>A0A563UEK1_9SPHI</name>
<feature type="domain" description="BT-3044-like C-terminal" evidence="3">
    <location>
        <begin position="170"/>
        <end position="291"/>
    </location>
</feature>
<evidence type="ECO:0000259" key="2">
    <source>
        <dbReference type="Pfam" id="PF08522"/>
    </source>
</evidence>
<keyword evidence="5" id="KW-1185">Reference proteome</keyword>
<dbReference type="AlphaFoldDB" id="A0A563UEK1"/>
<accession>A0A563UEK1</accession>
<dbReference type="EMBL" id="VOEJ01000003">
    <property type="protein sequence ID" value="TWR29797.1"/>
    <property type="molecule type" value="Genomic_DNA"/>
</dbReference>
<reference evidence="4 5" key="1">
    <citation type="submission" date="2019-07" db="EMBL/GenBank/DDBJ databases">
        <authorList>
            <person name="Kim J."/>
        </authorList>
    </citation>
    <scope>NUCLEOTIDE SEQUENCE [LARGE SCALE GENOMIC DNA]</scope>
    <source>
        <strain evidence="5">dk17</strain>
    </source>
</reference>
<sequence>MKKVLGLSLMSVLMLSLASCLKDKTANIDPSGSPAVVGWSTSTTGDQPADVTAGFTRYSRSYNISTTETEMLVQVSYSGSSLPTSDVTVNLGLDLDALKAYNAAHSPQTSVVLPSTVYTMPSSVVIKAGQRKADIVVKLKTNLFDLQQAYILPLKITSTSAGAVSSNYGTVLYSVGAKNQYDGVYALKGYVVRQGDTGGLMGYTVKGIANRELITLGPNSVSFTQLWANGGGIAGIDGTTITVNPTTNKVTMSASSNPALKNLESYDNRYDPATKTFYISFYWGNGPAHRAATDTLTYIGPR</sequence>
<keyword evidence="1" id="KW-0732">Signal</keyword>
<dbReference type="RefSeq" id="WP_146381353.1">
    <property type="nucleotide sequence ID" value="NZ_VOEJ01000003.1"/>
</dbReference>
<evidence type="ECO:0000313" key="5">
    <source>
        <dbReference type="Proteomes" id="UP000320042"/>
    </source>
</evidence>
<gene>
    <name evidence="4" type="ORF">FPZ43_08045</name>
</gene>
<dbReference type="Pfam" id="PF08522">
    <property type="entry name" value="BT_3987-like_N"/>
    <property type="match status" value="1"/>
</dbReference>
<evidence type="ECO:0000256" key="1">
    <source>
        <dbReference type="SAM" id="SignalP"/>
    </source>
</evidence>
<dbReference type="InterPro" id="IPR025371">
    <property type="entry name" value="BT_3044-like_C"/>
</dbReference>
<proteinExistence type="predicted"/>
<dbReference type="InterPro" id="IPR013728">
    <property type="entry name" value="BT_3987-like_N"/>
</dbReference>
<comment type="caution">
    <text evidence="4">The sequence shown here is derived from an EMBL/GenBank/DDBJ whole genome shotgun (WGS) entry which is preliminary data.</text>
</comment>
<feature type="signal peptide" evidence="1">
    <location>
        <begin position="1"/>
        <end position="18"/>
    </location>
</feature>